<proteinExistence type="predicted"/>
<comment type="caution">
    <text evidence="1">The sequence shown here is derived from an EMBL/GenBank/DDBJ whole genome shotgun (WGS) entry which is preliminary data.</text>
</comment>
<reference evidence="1" key="1">
    <citation type="journal article" date="2021" name="New Phytol.">
        <title>Evolutionary innovations through gain and loss of genes in the ectomycorrhizal Boletales.</title>
        <authorList>
            <person name="Wu G."/>
            <person name="Miyauchi S."/>
            <person name="Morin E."/>
            <person name="Kuo A."/>
            <person name="Drula E."/>
            <person name="Varga T."/>
            <person name="Kohler A."/>
            <person name="Feng B."/>
            <person name="Cao Y."/>
            <person name="Lipzen A."/>
            <person name="Daum C."/>
            <person name="Hundley H."/>
            <person name="Pangilinan J."/>
            <person name="Johnson J."/>
            <person name="Barry K."/>
            <person name="LaButti K."/>
            <person name="Ng V."/>
            <person name="Ahrendt S."/>
            <person name="Min B."/>
            <person name="Choi I.G."/>
            <person name="Park H."/>
            <person name="Plett J.M."/>
            <person name="Magnuson J."/>
            <person name="Spatafora J.W."/>
            <person name="Nagy L.G."/>
            <person name="Henrissat B."/>
            <person name="Grigoriev I.V."/>
            <person name="Yang Z.L."/>
            <person name="Xu J."/>
            <person name="Martin F.M."/>
        </authorList>
    </citation>
    <scope>NUCLEOTIDE SEQUENCE</scope>
    <source>
        <strain evidence="1">KKN 215</strain>
    </source>
</reference>
<protein>
    <submittedName>
        <fullName evidence="1">Uncharacterized protein</fullName>
    </submittedName>
</protein>
<organism evidence="1 2">
    <name type="scientific">Cristinia sonorae</name>
    <dbReference type="NCBI Taxonomy" id="1940300"/>
    <lineage>
        <taxon>Eukaryota</taxon>
        <taxon>Fungi</taxon>
        <taxon>Dikarya</taxon>
        <taxon>Basidiomycota</taxon>
        <taxon>Agaricomycotina</taxon>
        <taxon>Agaricomycetes</taxon>
        <taxon>Agaricomycetidae</taxon>
        <taxon>Agaricales</taxon>
        <taxon>Pleurotineae</taxon>
        <taxon>Stephanosporaceae</taxon>
        <taxon>Cristinia</taxon>
    </lineage>
</organism>
<gene>
    <name evidence="1" type="ORF">BXZ70DRAFT_304293</name>
</gene>
<dbReference type="AlphaFoldDB" id="A0A8K0UKE8"/>
<dbReference type="Proteomes" id="UP000813824">
    <property type="component" value="Unassembled WGS sequence"/>
</dbReference>
<sequence>MMMPIPISWSTLPVCFHIPVLVPAIQTRYDNDDTQPRWRYRILRVATSLRIILLLCVPSNLSTSSENHQFIIRSSDPCIVLELQVPRSGNI</sequence>
<evidence type="ECO:0000313" key="1">
    <source>
        <dbReference type="EMBL" id="KAH8097006.1"/>
    </source>
</evidence>
<evidence type="ECO:0000313" key="2">
    <source>
        <dbReference type="Proteomes" id="UP000813824"/>
    </source>
</evidence>
<keyword evidence="2" id="KW-1185">Reference proteome</keyword>
<accession>A0A8K0UKE8</accession>
<name>A0A8K0UKE8_9AGAR</name>
<dbReference type="EMBL" id="JAEVFJ010000021">
    <property type="protein sequence ID" value="KAH8097006.1"/>
    <property type="molecule type" value="Genomic_DNA"/>
</dbReference>